<evidence type="ECO:0000256" key="7">
    <source>
        <dbReference type="ARBA" id="ARBA00023170"/>
    </source>
</evidence>
<keyword evidence="15" id="KW-1185">Reference proteome</keyword>
<name>A0A7N0U3S1_KALFE</name>
<dbReference type="OMA" id="FAYEMET"/>
<feature type="chain" id="PRO_5029794493" description="Ionotropic glutamate receptor C-terminal domain-containing protein" evidence="12">
    <location>
        <begin position="19"/>
        <end position="525"/>
    </location>
</feature>
<dbReference type="Gene3D" id="3.40.190.10">
    <property type="entry name" value="Periplasmic binding protein-like II"/>
    <property type="match status" value="1"/>
</dbReference>
<dbReference type="GO" id="GO:0015276">
    <property type="term" value="F:ligand-gated monoatomic ion channel activity"/>
    <property type="evidence" value="ECO:0007669"/>
    <property type="project" value="InterPro"/>
</dbReference>
<dbReference type="AlphaFoldDB" id="A0A7N0U3S1"/>
<feature type="transmembrane region" description="Helical" evidence="11">
    <location>
        <begin position="277"/>
        <end position="295"/>
    </location>
</feature>
<dbReference type="SMART" id="SM00079">
    <property type="entry name" value="PBPe"/>
    <property type="match status" value="1"/>
</dbReference>
<evidence type="ECO:0000256" key="9">
    <source>
        <dbReference type="ARBA" id="ARBA00023286"/>
    </source>
</evidence>
<evidence type="ECO:0000256" key="6">
    <source>
        <dbReference type="ARBA" id="ARBA00023136"/>
    </source>
</evidence>
<keyword evidence="2" id="KW-0813">Transport</keyword>
<keyword evidence="8" id="KW-0325">Glycoprotein</keyword>
<evidence type="ECO:0000256" key="3">
    <source>
        <dbReference type="ARBA" id="ARBA00022692"/>
    </source>
</evidence>
<keyword evidence="6 11" id="KW-0472">Membrane</keyword>
<dbReference type="GO" id="GO:0016020">
    <property type="term" value="C:membrane"/>
    <property type="evidence" value="ECO:0007669"/>
    <property type="project" value="UniProtKB-SubCell"/>
</dbReference>
<sequence length="525" mass="58467">MYCCCLLWVLVCSSGASPVNIGIIDDFDSRSGKEEQIAMEIAVSDFYGPSNLQLALYFNNSGTSPVQAYSLVFWPGGASSVPRGYTIPTDANPLVIGVPLHPAFDDFVKVDCNDSSCSNPKVTGFSFDVFIATLANLPYNLSYKFKGFSGSYDAMIQQLQSQTFQAVIGDTSILAKRCEYAQFTPPYSEPGLQAVIYLKHHPTNKAWLFKTPFTHTMWIVTGLVNLYNGFVVWLIERRRNTALRGSIWNQIGTLITLAFTTLFSLHGGKLHSNMSRMTMLVWLFVALVVTQSYTASLTSSLTVQKLTTQTLDIQELIRDKVKVGCDGNSFVGSYLEGMRFSTENIIKVYNADEYPQLLKNGTIKAAFLITPYVKIFLAKYCRGYATAEPTFHVGGFGFGFAKGHPLLPDMSQAILNVSESGEISRLERKMLSKYNCSESQQKDDSELGSLDINSFAGLFGITFATSTVALLAFCVSHLRQNRQWDYCRVAAEPQAAAGNHEPERDETHMFAYEMETYDRWRQSVV</sequence>
<comment type="subcellular location">
    <subcellularLocation>
        <location evidence="1">Membrane</location>
        <topology evidence="1">Multi-pass membrane protein</topology>
    </subcellularLocation>
</comment>
<evidence type="ECO:0000256" key="10">
    <source>
        <dbReference type="ARBA" id="ARBA00023303"/>
    </source>
</evidence>
<evidence type="ECO:0000313" key="15">
    <source>
        <dbReference type="Proteomes" id="UP000594263"/>
    </source>
</evidence>
<feature type="signal peptide" evidence="12">
    <location>
        <begin position="1"/>
        <end position="18"/>
    </location>
</feature>
<evidence type="ECO:0000256" key="4">
    <source>
        <dbReference type="ARBA" id="ARBA00022989"/>
    </source>
</evidence>
<keyword evidence="7" id="KW-0675">Receptor</keyword>
<feature type="transmembrane region" description="Helical" evidence="11">
    <location>
        <begin position="217"/>
        <end position="235"/>
    </location>
</feature>
<feature type="transmembrane region" description="Helical" evidence="11">
    <location>
        <begin position="247"/>
        <end position="265"/>
    </location>
</feature>
<keyword evidence="12" id="KW-0732">Signal</keyword>
<dbReference type="FunFam" id="1.10.287.70:FF:000172">
    <property type="entry name" value="Glutamate receptor"/>
    <property type="match status" value="1"/>
</dbReference>
<dbReference type="Gramene" id="Kaladp0053s0273.1.v1.1">
    <property type="protein sequence ID" value="Kaladp0053s0273.1.v1.1"/>
    <property type="gene ID" value="Kaladp0053s0273.v1.1"/>
</dbReference>
<keyword evidence="9" id="KW-1071">Ligand-gated ion channel</keyword>
<evidence type="ECO:0000256" key="1">
    <source>
        <dbReference type="ARBA" id="ARBA00004141"/>
    </source>
</evidence>
<evidence type="ECO:0000256" key="8">
    <source>
        <dbReference type="ARBA" id="ARBA00023180"/>
    </source>
</evidence>
<accession>A0A7N0U3S1</accession>
<feature type="domain" description="Ionotropic glutamate receptor C-terminal" evidence="13">
    <location>
        <begin position="95"/>
        <end position="433"/>
    </location>
</feature>
<dbReference type="EnsemblPlants" id="Kaladp0053s0273.1.v1.1">
    <property type="protein sequence ID" value="Kaladp0053s0273.1.v1.1"/>
    <property type="gene ID" value="Kaladp0053s0273.v1.1"/>
</dbReference>
<dbReference type="Pfam" id="PF00060">
    <property type="entry name" value="Lig_chan"/>
    <property type="match status" value="1"/>
</dbReference>
<evidence type="ECO:0000256" key="12">
    <source>
        <dbReference type="SAM" id="SignalP"/>
    </source>
</evidence>
<evidence type="ECO:0000256" key="11">
    <source>
        <dbReference type="SAM" id="Phobius"/>
    </source>
</evidence>
<keyword evidence="4 11" id="KW-1133">Transmembrane helix</keyword>
<organism evidence="14 15">
    <name type="scientific">Kalanchoe fedtschenkoi</name>
    <name type="common">Lavender scallops</name>
    <name type="synonym">South American air plant</name>
    <dbReference type="NCBI Taxonomy" id="63787"/>
    <lineage>
        <taxon>Eukaryota</taxon>
        <taxon>Viridiplantae</taxon>
        <taxon>Streptophyta</taxon>
        <taxon>Embryophyta</taxon>
        <taxon>Tracheophyta</taxon>
        <taxon>Spermatophyta</taxon>
        <taxon>Magnoliopsida</taxon>
        <taxon>eudicotyledons</taxon>
        <taxon>Gunneridae</taxon>
        <taxon>Pentapetalae</taxon>
        <taxon>Saxifragales</taxon>
        <taxon>Crassulaceae</taxon>
        <taxon>Kalanchoe</taxon>
    </lineage>
</organism>
<keyword evidence="5" id="KW-0406">Ion transport</keyword>
<reference evidence="14" key="1">
    <citation type="submission" date="2021-01" db="UniProtKB">
        <authorList>
            <consortium name="EnsemblPlants"/>
        </authorList>
    </citation>
    <scope>IDENTIFICATION</scope>
</reference>
<evidence type="ECO:0000256" key="5">
    <source>
        <dbReference type="ARBA" id="ARBA00023065"/>
    </source>
</evidence>
<feature type="transmembrane region" description="Helical" evidence="11">
    <location>
        <begin position="455"/>
        <end position="478"/>
    </location>
</feature>
<dbReference type="SUPFAM" id="SSF53850">
    <property type="entry name" value="Periplasmic binding protein-like II"/>
    <property type="match status" value="1"/>
</dbReference>
<dbReference type="PANTHER" id="PTHR18966">
    <property type="entry name" value="IONOTROPIC GLUTAMATE RECEPTOR"/>
    <property type="match status" value="1"/>
</dbReference>
<evidence type="ECO:0000259" key="13">
    <source>
        <dbReference type="SMART" id="SM00079"/>
    </source>
</evidence>
<evidence type="ECO:0000256" key="2">
    <source>
        <dbReference type="ARBA" id="ARBA00022448"/>
    </source>
</evidence>
<proteinExistence type="predicted"/>
<dbReference type="Proteomes" id="UP000594263">
    <property type="component" value="Unplaced"/>
</dbReference>
<evidence type="ECO:0000313" key="14">
    <source>
        <dbReference type="EnsemblPlants" id="Kaladp0053s0273.1.v1.1"/>
    </source>
</evidence>
<keyword evidence="3 11" id="KW-0812">Transmembrane</keyword>
<dbReference type="InterPro" id="IPR015683">
    <property type="entry name" value="Ionotropic_Glu_rcpt"/>
</dbReference>
<dbReference type="Gene3D" id="1.10.287.70">
    <property type="match status" value="1"/>
</dbReference>
<protein>
    <recommendedName>
        <fullName evidence="13">Ionotropic glutamate receptor C-terminal domain-containing protein</fullName>
    </recommendedName>
</protein>
<dbReference type="InterPro" id="IPR001320">
    <property type="entry name" value="Iontro_rcpt_C"/>
</dbReference>
<keyword evidence="10" id="KW-0407">Ion channel</keyword>